<dbReference type="EMBL" id="CACVBM020001202">
    <property type="protein sequence ID" value="CAA7038979.1"/>
    <property type="molecule type" value="Genomic_DNA"/>
</dbReference>
<evidence type="ECO:0000313" key="5">
    <source>
        <dbReference type="Proteomes" id="UP000467841"/>
    </source>
</evidence>
<reference evidence="4" key="1">
    <citation type="submission" date="2020-01" db="EMBL/GenBank/DDBJ databases">
        <authorList>
            <person name="Mishra B."/>
        </authorList>
    </citation>
    <scope>NUCLEOTIDE SEQUENCE [LARGE SCALE GENOMIC DNA]</scope>
</reference>
<evidence type="ECO:0000256" key="2">
    <source>
        <dbReference type="ARBA" id="ARBA00023242"/>
    </source>
</evidence>
<name>A0A6D2JGZ1_9BRAS</name>
<dbReference type="GO" id="GO:0003676">
    <property type="term" value="F:nucleic acid binding"/>
    <property type="evidence" value="ECO:0007669"/>
    <property type="project" value="InterPro"/>
</dbReference>
<dbReference type="PROSITE" id="PS50174">
    <property type="entry name" value="G_PATCH"/>
    <property type="match status" value="1"/>
</dbReference>
<dbReference type="GO" id="GO:0005681">
    <property type="term" value="C:spliceosomal complex"/>
    <property type="evidence" value="ECO:0007669"/>
    <property type="project" value="TreeGrafter"/>
</dbReference>
<feature type="domain" description="G-patch" evidence="3">
    <location>
        <begin position="98"/>
        <end position="144"/>
    </location>
</feature>
<sequence>MTEFDPDTKPRHVIIPPIENRWKDKVIRKNINLPLEFVADDDIPSHGSDNIAYGLTLRQDKPEPKPEHVEEMLLKSMRKDLESLPDAPDLEDFESVPVEGFGAALLAGYGWKPGQGIGLNAKEDVPIVEYNKWSGTQGFGFKLNPDKPSVKSSKEIAFKGKKGVKEIKNVEKCRTVNKRSRETDCTQVRDCGRLYLKKAVVTDVVGPTSCDITMDEMKEVVRGIDQELLETALPRRGGHVLVLSGRHKGVYGSLVEKDLDQETGVVCDAESKEMFGVKLAQVAEYMGDPGDIGY</sequence>
<dbReference type="SMART" id="SM00443">
    <property type="entry name" value="G_patch"/>
    <property type="match status" value="1"/>
</dbReference>
<dbReference type="AlphaFoldDB" id="A0A6D2JGZ1"/>
<dbReference type="PANTHER" id="PTHR15818">
    <property type="entry name" value="G PATCH AND KOW-CONTAINING"/>
    <property type="match status" value="1"/>
</dbReference>
<dbReference type="Gene3D" id="2.30.30.140">
    <property type="match status" value="1"/>
</dbReference>
<dbReference type="InterPro" id="IPR026822">
    <property type="entry name" value="Spp2/MOS2_G-patch"/>
</dbReference>
<keyword evidence="2" id="KW-0539">Nucleus</keyword>
<dbReference type="OrthoDB" id="5577072at2759"/>
<evidence type="ECO:0000256" key="1">
    <source>
        <dbReference type="ARBA" id="ARBA00004123"/>
    </source>
</evidence>
<protein>
    <recommendedName>
        <fullName evidence="3">G-patch domain-containing protein</fullName>
    </recommendedName>
</protein>
<gene>
    <name evidence="4" type="ORF">MERR_LOCUS26214</name>
</gene>
<comment type="subcellular location">
    <subcellularLocation>
        <location evidence="1">Nucleus</location>
    </subcellularLocation>
</comment>
<evidence type="ECO:0000313" key="4">
    <source>
        <dbReference type="EMBL" id="CAA7038979.1"/>
    </source>
</evidence>
<comment type="caution">
    <text evidence="4">The sequence shown here is derived from an EMBL/GenBank/DDBJ whole genome shotgun (WGS) entry which is preliminary data.</text>
</comment>
<accession>A0A6D2JGZ1</accession>
<dbReference type="InterPro" id="IPR045166">
    <property type="entry name" value="Spp2-like"/>
</dbReference>
<organism evidence="4 5">
    <name type="scientific">Microthlaspi erraticum</name>
    <dbReference type="NCBI Taxonomy" id="1685480"/>
    <lineage>
        <taxon>Eukaryota</taxon>
        <taxon>Viridiplantae</taxon>
        <taxon>Streptophyta</taxon>
        <taxon>Embryophyta</taxon>
        <taxon>Tracheophyta</taxon>
        <taxon>Spermatophyta</taxon>
        <taxon>Magnoliopsida</taxon>
        <taxon>eudicotyledons</taxon>
        <taxon>Gunneridae</taxon>
        <taxon>Pentapetalae</taxon>
        <taxon>rosids</taxon>
        <taxon>malvids</taxon>
        <taxon>Brassicales</taxon>
        <taxon>Brassicaceae</taxon>
        <taxon>Coluteocarpeae</taxon>
        <taxon>Microthlaspi</taxon>
    </lineage>
</organism>
<dbReference type="Pfam" id="PF12656">
    <property type="entry name" value="G-patch_2"/>
    <property type="match status" value="1"/>
</dbReference>
<dbReference type="Proteomes" id="UP000467841">
    <property type="component" value="Unassembled WGS sequence"/>
</dbReference>
<dbReference type="Pfam" id="PF25088">
    <property type="entry name" value="GPKOW_C"/>
    <property type="match status" value="1"/>
</dbReference>
<dbReference type="InterPro" id="IPR000467">
    <property type="entry name" value="G_patch_dom"/>
</dbReference>
<keyword evidence="5" id="KW-1185">Reference proteome</keyword>
<dbReference type="PANTHER" id="PTHR15818:SF2">
    <property type="entry name" value="G-PATCH DOMAIN AND KOW MOTIFS-CONTAINING PROTEIN"/>
    <property type="match status" value="1"/>
</dbReference>
<dbReference type="GO" id="GO:0000398">
    <property type="term" value="P:mRNA splicing, via spliceosome"/>
    <property type="evidence" value="ECO:0007669"/>
    <property type="project" value="InterPro"/>
</dbReference>
<proteinExistence type="predicted"/>
<evidence type="ECO:0000259" key="3">
    <source>
        <dbReference type="PROSITE" id="PS50174"/>
    </source>
</evidence>